<proteinExistence type="predicted"/>
<keyword evidence="2" id="KW-1185">Reference proteome</keyword>
<dbReference type="RefSeq" id="WP_183351226.1">
    <property type="nucleotide sequence ID" value="NZ_JACHEO010000012.1"/>
</dbReference>
<dbReference type="EMBL" id="JACHEO010000012">
    <property type="protein sequence ID" value="MBB5348462.1"/>
    <property type="molecule type" value="Genomic_DNA"/>
</dbReference>
<dbReference type="AlphaFoldDB" id="A0A840URQ6"/>
<dbReference type="Gene3D" id="3.40.50.1820">
    <property type="entry name" value="alpha/beta hydrolase"/>
    <property type="match status" value="1"/>
</dbReference>
<evidence type="ECO:0008006" key="3">
    <source>
        <dbReference type="Google" id="ProtNLM"/>
    </source>
</evidence>
<evidence type="ECO:0000313" key="2">
    <source>
        <dbReference type="Proteomes" id="UP000539642"/>
    </source>
</evidence>
<gene>
    <name evidence="1" type="ORF">HNQ81_002198</name>
</gene>
<protein>
    <recommendedName>
        <fullName evidence="3">Alpha/beta hydrolase</fullName>
    </recommendedName>
</protein>
<name>A0A840URQ6_9BACT</name>
<reference evidence="1 2" key="1">
    <citation type="submission" date="2020-08" db="EMBL/GenBank/DDBJ databases">
        <title>Genomic Encyclopedia of Type Strains, Phase IV (KMG-IV): sequencing the most valuable type-strain genomes for metagenomic binning, comparative biology and taxonomic classification.</title>
        <authorList>
            <person name="Goeker M."/>
        </authorList>
    </citation>
    <scope>NUCLEOTIDE SEQUENCE [LARGE SCALE GENOMIC DNA]</scope>
    <source>
        <strain evidence="1 2">DSM 28570</strain>
    </source>
</reference>
<comment type="caution">
    <text evidence="1">The sequence shown here is derived from an EMBL/GenBank/DDBJ whole genome shotgun (WGS) entry which is preliminary data.</text>
</comment>
<dbReference type="InterPro" id="IPR029058">
    <property type="entry name" value="AB_hydrolase_fold"/>
</dbReference>
<accession>A0A840URQ6</accession>
<dbReference type="Proteomes" id="UP000539642">
    <property type="component" value="Unassembled WGS sequence"/>
</dbReference>
<evidence type="ECO:0000313" key="1">
    <source>
        <dbReference type="EMBL" id="MBB5348462.1"/>
    </source>
</evidence>
<organism evidence="1 2">
    <name type="scientific">Desulfoprunum benzoelyticum</name>
    <dbReference type="NCBI Taxonomy" id="1506996"/>
    <lineage>
        <taxon>Bacteria</taxon>
        <taxon>Pseudomonadati</taxon>
        <taxon>Thermodesulfobacteriota</taxon>
        <taxon>Desulfobulbia</taxon>
        <taxon>Desulfobulbales</taxon>
        <taxon>Desulfobulbaceae</taxon>
        <taxon>Desulfoprunum</taxon>
    </lineage>
</organism>
<sequence length="168" mass="18461">MHIYALPGINQKTEKWATNLLKELEGPDRTMTVQHYAHWDGGGEQCLDLKGEIESLNGRDIDLLIAKSLGVMIALIACDKGIIAPKKMVLIGTPVTGFREKGLDLRQLAAGPDIPLLFIQQAQDIVGSCASLRQEISGMKGAEIVEIPGDNHQYKDLKLLARHIKKLL</sequence>
<dbReference type="SUPFAM" id="SSF53474">
    <property type="entry name" value="alpha/beta-Hydrolases"/>
    <property type="match status" value="1"/>
</dbReference>